<dbReference type="InterPro" id="IPR003309">
    <property type="entry name" value="SCAN_dom"/>
</dbReference>
<dbReference type="Pfam" id="PF01352">
    <property type="entry name" value="KRAB"/>
    <property type="match status" value="1"/>
</dbReference>
<name>A0A2J8Y647_PONAB</name>
<feature type="compositionally biased region" description="Polar residues" evidence="7">
    <location>
        <begin position="174"/>
        <end position="183"/>
    </location>
</feature>
<dbReference type="PROSITE" id="PS50804">
    <property type="entry name" value="SCAN_BOX"/>
    <property type="match status" value="1"/>
</dbReference>
<organism evidence="10">
    <name type="scientific">Pongo abelii</name>
    <name type="common">Sumatran orangutan</name>
    <name type="synonym">Pongo pygmaeus abelii</name>
    <dbReference type="NCBI Taxonomy" id="9601"/>
    <lineage>
        <taxon>Eukaryota</taxon>
        <taxon>Metazoa</taxon>
        <taxon>Chordata</taxon>
        <taxon>Craniata</taxon>
        <taxon>Vertebrata</taxon>
        <taxon>Euteleostomi</taxon>
        <taxon>Mammalia</taxon>
        <taxon>Eutheria</taxon>
        <taxon>Euarchontoglires</taxon>
        <taxon>Primates</taxon>
        <taxon>Haplorrhini</taxon>
        <taxon>Catarrhini</taxon>
        <taxon>Hominidae</taxon>
        <taxon>Pongo</taxon>
    </lineage>
</organism>
<dbReference type="PANTHER" id="PTHR23232">
    <property type="entry name" value="KRAB DOMAIN C2H2 ZINC FINGER"/>
    <property type="match status" value="1"/>
</dbReference>
<evidence type="ECO:0000256" key="6">
    <source>
        <dbReference type="PROSITE-ProRule" id="PRU00187"/>
    </source>
</evidence>
<evidence type="ECO:0000256" key="4">
    <source>
        <dbReference type="ARBA" id="ARBA00023163"/>
    </source>
</evidence>
<evidence type="ECO:0000256" key="3">
    <source>
        <dbReference type="ARBA" id="ARBA00023125"/>
    </source>
</evidence>
<dbReference type="PROSITE" id="PS50805">
    <property type="entry name" value="KRAB"/>
    <property type="match status" value="1"/>
</dbReference>
<keyword evidence="2" id="KW-0805">Transcription regulation</keyword>
<gene>
    <name evidence="10" type="ORF">CR201_G0015550</name>
</gene>
<evidence type="ECO:0000256" key="5">
    <source>
        <dbReference type="ARBA" id="ARBA00023242"/>
    </source>
</evidence>
<evidence type="ECO:0000256" key="7">
    <source>
        <dbReference type="SAM" id="MobiDB-lite"/>
    </source>
</evidence>
<keyword evidence="5 6" id="KW-0539">Nucleus</keyword>
<dbReference type="SMART" id="SM00349">
    <property type="entry name" value="KRAB"/>
    <property type="match status" value="1"/>
</dbReference>
<evidence type="ECO:0000259" key="9">
    <source>
        <dbReference type="PROSITE" id="PS50805"/>
    </source>
</evidence>
<comment type="subcellular location">
    <subcellularLocation>
        <location evidence="1 6">Nucleus</location>
    </subcellularLocation>
</comment>
<feature type="domain" description="KRAB" evidence="9">
    <location>
        <begin position="74"/>
        <end position="146"/>
    </location>
</feature>
<dbReference type="GO" id="GO:0005634">
    <property type="term" value="C:nucleus"/>
    <property type="evidence" value="ECO:0007669"/>
    <property type="project" value="UniProtKB-SubCell"/>
</dbReference>
<dbReference type="Gene3D" id="6.10.140.140">
    <property type="match status" value="1"/>
</dbReference>
<reference evidence="10" key="1">
    <citation type="submission" date="2017-12" db="EMBL/GenBank/DDBJ databases">
        <title>High-resolution comparative analysis of great ape genomes.</title>
        <authorList>
            <person name="Pollen A."/>
            <person name="Hastie A."/>
            <person name="Hormozdiari F."/>
            <person name="Dougherty M."/>
            <person name="Liu R."/>
            <person name="Chaisson M."/>
            <person name="Hoppe E."/>
            <person name="Hill C."/>
            <person name="Pang A."/>
            <person name="Hillier L."/>
            <person name="Baker C."/>
            <person name="Armstrong J."/>
            <person name="Shendure J."/>
            <person name="Paten B."/>
            <person name="Wilson R."/>
            <person name="Chao H."/>
            <person name="Schneider V."/>
            <person name="Ventura M."/>
            <person name="Kronenberg Z."/>
            <person name="Murali S."/>
            <person name="Gordon D."/>
            <person name="Cantsilieris S."/>
            <person name="Munson K."/>
            <person name="Nelson B."/>
            <person name="Raja A."/>
            <person name="Underwood J."/>
            <person name="Diekhans M."/>
            <person name="Fiddes I."/>
            <person name="Haussler D."/>
            <person name="Eichler E."/>
        </authorList>
    </citation>
    <scope>NUCLEOTIDE SEQUENCE [LARGE SCALE GENOMIC DNA]</scope>
    <source>
        <strain evidence="10">Susie</strain>
    </source>
</reference>
<dbReference type="CDD" id="cd07765">
    <property type="entry name" value="KRAB_A-box"/>
    <property type="match status" value="1"/>
</dbReference>
<dbReference type="AlphaFoldDB" id="A0A2J8Y647"/>
<dbReference type="InterPro" id="IPR036051">
    <property type="entry name" value="KRAB_dom_sf"/>
</dbReference>
<dbReference type="SUPFAM" id="SSF109640">
    <property type="entry name" value="KRAB domain (Kruppel-associated box)"/>
    <property type="match status" value="1"/>
</dbReference>
<protein>
    <submittedName>
        <fullName evidence="10">ZFP69B isoform 1</fullName>
    </submittedName>
</protein>
<dbReference type="GO" id="GO:0003677">
    <property type="term" value="F:DNA binding"/>
    <property type="evidence" value="ECO:0007669"/>
    <property type="project" value="UniProtKB-KW"/>
</dbReference>
<dbReference type="PANTHER" id="PTHR23232:SF167">
    <property type="entry name" value="ZINC FINGER PROTEIN 69"/>
    <property type="match status" value="1"/>
</dbReference>
<comment type="caution">
    <text evidence="10">The sequence shown here is derived from an EMBL/GenBank/DDBJ whole genome shotgun (WGS) entry which is preliminary data.</text>
</comment>
<dbReference type="GO" id="GO:0006355">
    <property type="term" value="P:regulation of DNA-templated transcription"/>
    <property type="evidence" value="ECO:0007669"/>
    <property type="project" value="InterPro"/>
</dbReference>
<accession>A0A2J8Y647</accession>
<keyword evidence="3" id="KW-0238">DNA-binding</keyword>
<evidence type="ECO:0000259" key="8">
    <source>
        <dbReference type="PROSITE" id="PS50804"/>
    </source>
</evidence>
<evidence type="ECO:0000256" key="1">
    <source>
        <dbReference type="ARBA" id="ARBA00004123"/>
    </source>
</evidence>
<feature type="region of interest" description="Disordered" evidence="7">
    <location>
        <begin position="174"/>
        <end position="193"/>
    </location>
</feature>
<evidence type="ECO:0000256" key="2">
    <source>
        <dbReference type="ARBA" id="ARBA00023015"/>
    </source>
</evidence>
<evidence type="ECO:0000313" key="10">
    <source>
        <dbReference type="EMBL" id="PNJ89736.1"/>
    </source>
</evidence>
<feature type="domain" description="SCAN box" evidence="8">
    <location>
        <begin position="1"/>
        <end position="37"/>
    </location>
</feature>
<dbReference type="EMBL" id="NDHI03003278">
    <property type="protein sequence ID" value="PNJ89736.1"/>
    <property type="molecule type" value="Genomic_DNA"/>
</dbReference>
<dbReference type="InterPro" id="IPR050169">
    <property type="entry name" value="Krueppel_C2H2_ZnF"/>
</dbReference>
<keyword evidence="4" id="KW-0804">Transcription</keyword>
<dbReference type="InterPro" id="IPR001909">
    <property type="entry name" value="KRAB"/>
</dbReference>
<sequence>MLQQLLITLPTEASTWVKLRHPKMATERVALWEDVTKIFKAEALLSQDADETQGESLESRVTLGSLTAESQELLTFKDVSVDFTQEEWGQLAPAHRNLYREVMLENYGNLVSVAGYQLSKPGVISQLEKGEEPWLMERDISGVPSSDLESKTKTKESALQNGISWEELHSWPTSRNPISTKNTKLAGRGGVCL</sequence>
<proteinExistence type="predicted"/>